<dbReference type="AlphaFoldDB" id="A0A0D7E8Y5"/>
<dbReference type="RefSeq" id="WP_044416412.1">
    <property type="nucleotide sequence ID" value="NZ_JXXE01000542.1"/>
</dbReference>
<evidence type="ECO:0000313" key="1">
    <source>
        <dbReference type="EMBL" id="KIZ37218.1"/>
    </source>
</evidence>
<protein>
    <submittedName>
        <fullName evidence="1">Uncharacterized protein</fullName>
    </submittedName>
</protein>
<sequence length="124" mass="13496">MKQSVRIAPPNSLFFLEDPAGGKSPEVEVDTRPVRIWSTRSCIIVACLCFVDGETELVASTSAADAPSAPVAFEGILDTPTGTVEVSTSEREVLLRCEVGTHFTRVRVWTDHPTEPEHIQVVFG</sequence>
<comment type="caution">
    <text evidence="1">The sequence shown here is derived from an EMBL/GenBank/DDBJ whole genome shotgun (WGS) entry which is preliminary data.</text>
</comment>
<dbReference type="OrthoDB" id="8449815at2"/>
<dbReference type="Proteomes" id="UP000032515">
    <property type="component" value="Unassembled WGS sequence"/>
</dbReference>
<gene>
    <name evidence="1" type="ORF">OO17_23840</name>
</gene>
<organism evidence="1 2">
    <name type="scientific">Rhodopseudomonas palustris</name>
    <dbReference type="NCBI Taxonomy" id="1076"/>
    <lineage>
        <taxon>Bacteria</taxon>
        <taxon>Pseudomonadati</taxon>
        <taxon>Pseudomonadota</taxon>
        <taxon>Alphaproteobacteria</taxon>
        <taxon>Hyphomicrobiales</taxon>
        <taxon>Nitrobacteraceae</taxon>
        <taxon>Rhodopseudomonas</taxon>
    </lineage>
</organism>
<reference evidence="1 2" key="1">
    <citation type="submission" date="2014-11" db="EMBL/GenBank/DDBJ databases">
        <title>Genomics and ecophysiology of heterotrophic nitrogen fixing bacteria isolated from estuarine surface water.</title>
        <authorList>
            <person name="Bentzon-Tilia M."/>
            <person name="Severin I."/>
            <person name="Hansen L.H."/>
            <person name="Riemann L."/>
        </authorList>
    </citation>
    <scope>NUCLEOTIDE SEQUENCE [LARGE SCALE GENOMIC DNA]</scope>
    <source>
        <strain evidence="1 2">BAL398</strain>
    </source>
</reference>
<dbReference type="PATRIC" id="fig|1076.23.peg.5704"/>
<dbReference type="EMBL" id="JXXE01000542">
    <property type="protein sequence ID" value="KIZ37218.1"/>
    <property type="molecule type" value="Genomic_DNA"/>
</dbReference>
<evidence type="ECO:0000313" key="2">
    <source>
        <dbReference type="Proteomes" id="UP000032515"/>
    </source>
</evidence>
<proteinExistence type="predicted"/>
<accession>A0A0D7E8Y5</accession>
<name>A0A0D7E8Y5_RHOPL</name>